<reference evidence="2 3" key="1">
    <citation type="submission" date="2023-07" db="EMBL/GenBank/DDBJ databases">
        <title>Sequencing the genomes of 1000 actinobacteria strains.</title>
        <authorList>
            <person name="Klenk H.-P."/>
        </authorList>
    </citation>
    <scope>NUCLEOTIDE SEQUENCE [LARGE SCALE GENOMIC DNA]</scope>
    <source>
        <strain evidence="2 3">DSM 46740</strain>
    </source>
</reference>
<accession>A0ABT9QL99</accession>
<gene>
    <name evidence="2" type="ORF">J2853_006356</name>
</gene>
<comment type="caution">
    <text evidence="2">The sequence shown here is derived from an EMBL/GenBank/DDBJ whole genome shotgun (WGS) entry which is preliminary data.</text>
</comment>
<sequence length="61" mass="6937">MRRIIASTYATLDGFIDNPHEWSMKYSDAESQHYASSSPTAPSPPPSPSRDRRTPRRERSS</sequence>
<name>A0ABT9QL99_9ACTN</name>
<evidence type="ECO:0008006" key="4">
    <source>
        <dbReference type="Google" id="ProtNLM"/>
    </source>
</evidence>
<evidence type="ECO:0000313" key="3">
    <source>
        <dbReference type="Proteomes" id="UP001225356"/>
    </source>
</evidence>
<feature type="compositionally biased region" description="Basic and acidic residues" evidence="1">
    <location>
        <begin position="49"/>
        <end position="61"/>
    </location>
</feature>
<dbReference type="RefSeq" id="WP_307564175.1">
    <property type="nucleotide sequence ID" value="NZ_JAUSQU010000001.1"/>
</dbReference>
<evidence type="ECO:0000256" key="1">
    <source>
        <dbReference type="SAM" id="MobiDB-lite"/>
    </source>
</evidence>
<protein>
    <recommendedName>
        <fullName evidence="4">Dihydrofolate reductase</fullName>
    </recommendedName>
</protein>
<keyword evidence="3" id="KW-1185">Reference proteome</keyword>
<proteinExistence type="predicted"/>
<evidence type="ECO:0000313" key="2">
    <source>
        <dbReference type="EMBL" id="MDP9847145.1"/>
    </source>
</evidence>
<dbReference type="Proteomes" id="UP001225356">
    <property type="component" value="Unassembled WGS sequence"/>
</dbReference>
<organism evidence="2 3">
    <name type="scientific">Streptosporangium lutulentum</name>
    <dbReference type="NCBI Taxonomy" id="1461250"/>
    <lineage>
        <taxon>Bacteria</taxon>
        <taxon>Bacillati</taxon>
        <taxon>Actinomycetota</taxon>
        <taxon>Actinomycetes</taxon>
        <taxon>Streptosporangiales</taxon>
        <taxon>Streptosporangiaceae</taxon>
        <taxon>Streptosporangium</taxon>
    </lineage>
</organism>
<dbReference type="EMBL" id="JAUSQU010000001">
    <property type="protein sequence ID" value="MDP9847145.1"/>
    <property type="molecule type" value="Genomic_DNA"/>
</dbReference>
<feature type="region of interest" description="Disordered" evidence="1">
    <location>
        <begin position="27"/>
        <end position="61"/>
    </location>
</feature>